<dbReference type="Pfam" id="PF13374">
    <property type="entry name" value="TPR_10"/>
    <property type="match status" value="1"/>
</dbReference>
<dbReference type="InterPro" id="IPR053137">
    <property type="entry name" value="NLR-like"/>
</dbReference>
<accession>A0ABN3UBH6</accession>
<feature type="compositionally biased region" description="Polar residues" evidence="1">
    <location>
        <begin position="1"/>
        <end position="10"/>
    </location>
</feature>
<dbReference type="EMBL" id="BAAATZ010000015">
    <property type="protein sequence ID" value="GAA2729383.1"/>
    <property type="molecule type" value="Genomic_DNA"/>
</dbReference>
<gene>
    <name evidence="2" type="ORF">GCM10010439_39770</name>
</gene>
<dbReference type="Pfam" id="PF13424">
    <property type="entry name" value="TPR_12"/>
    <property type="match status" value="1"/>
</dbReference>
<dbReference type="RefSeq" id="WP_344452030.1">
    <property type="nucleotide sequence ID" value="NZ_BAAATZ010000015.1"/>
</dbReference>
<organism evidence="2 3">
    <name type="scientific">Actinocorallia aurantiaca</name>
    <dbReference type="NCBI Taxonomy" id="46204"/>
    <lineage>
        <taxon>Bacteria</taxon>
        <taxon>Bacillati</taxon>
        <taxon>Actinomycetota</taxon>
        <taxon>Actinomycetes</taxon>
        <taxon>Streptosporangiales</taxon>
        <taxon>Thermomonosporaceae</taxon>
        <taxon>Actinocorallia</taxon>
    </lineage>
</organism>
<dbReference type="Proteomes" id="UP001501842">
    <property type="component" value="Unassembled WGS sequence"/>
</dbReference>
<evidence type="ECO:0000256" key="1">
    <source>
        <dbReference type="SAM" id="MobiDB-lite"/>
    </source>
</evidence>
<protein>
    <recommendedName>
        <fullName evidence="4">Tetratricopeptide repeat protein</fullName>
    </recommendedName>
</protein>
<comment type="caution">
    <text evidence="2">The sequence shown here is derived from an EMBL/GenBank/DDBJ whole genome shotgun (WGS) entry which is preliminary data.</text>
</comment>
<reference evidence="2 3" key="1">
    <citation type="journal article" date="2019" name="Int. J. Syst. Evol. Microbiol.">
        <title>The Global Catalogue of Microorganisms (GCM) 10K type strain sequencing project: providing services to taxonomists for standard genome sequencing and annotation.</title>
        <authorList>
            <consortium name="The Broad Institute Genomics Platform"/>
            <consortium name="The Broad Institute Genome Sequencing Center for Infectious Disease"/>
            <person name="Wu L."/>
            <person name="Ma J."/>
        </authorList>
    </citation>
    <scope>NUCLEOTIDE SEQUENCE [LARGE SCALE GENOMIC DNA]</scope>
    <source>
        <strain evidence="2 3">JCM 8201</strain>
    </source>
</reference>
<proteinExistence type="predicted"/>
<evidence type="ECO:0008006" key="4">
    <source>
        <dbReference type="Google" id="ProtNLM"/>
    </source>
</evidence>
<dbReference type="InterPro" id="IPR011990">
    <property type="entry name" value="TPR-like_helical_dom_sf"/>
</dbReference>
<name>A0ABN3UBH6_9ACTN</name>
<feature type="region of interest" description="Disordered" evidence="1">
    <location>
        <begin position="1"/>
        <end position="21"/>
    </location>
</feature>
<dbReference type="InterPro" id="IPR027417">
    <property type="entry name" value="P-loop_NTPase"/>
</dbReference>
<sequence>MKGTLSTQGPQKVPEVWGKIPPRNKNFTGREDLLAALHEGISGRPTAVVPHALHGFGGVGKTQMAVEYAYRYGSEYDLVWWIPADQPVLVRSSLAGLAPHLGVPSASTSGVEEAASAVLDALRRGDPYDRWLLIFDNADQPEDITRLLPQGSGHVLITSRNHRWESVVATFPIDVFDRRESVEFLTRRVPKAISESEAERLAHELGDLPLALEQAGALQAETGMGVEEYLRLLEAETQQLLSHGKPTEYPLSMTAAWAISVARLNEKLPEAIALLRCCAFFGPEPIPRDAFTRVSPEAMAQLSPELRQLLANPIMLSKVIGELGRYALAKIDTPARTVQIHRLIQALLREERDIDQHAALQHEVHILLAGYAPELPSDTSTWEKFGHLLGHMEPAKVAECEQPTVREMALRVVRFLFASGDYGYARIFAQRFLDEWAERSGELHPDVFKMALEYANVRRELGEYAQVAEYNTEKFQQAEEAFGASHEITLRFLRGIPADLRGVGDFQEARWKGEEVMRRAESTFGPDDPFTLRAVNNLGVDYGLSSDYQGAKDLHMRAFQGLVHDAVDTTVNAWNGLARAVRLCGDYSEATDLGEDAYAYALENLGADHSWTLRTAKDLSIAWRRVGDFERAYELADLAHSKFSRSFGIEHPDTLAAAMCLANIRRTVGETELALELASDTVRRYPKTYGETHPYNYGCVGNLAIMRRVMGQPEEARRLNEGALAGLEKKLGRDHHYTLTVASNLASDLAELGEAEEAVRLGEDTLGRLRNVLGERHPLVLACAANLTADLRAFGRDGDAEKLFQETKDLYARTLGLEHPDATVFLAGRHLDADFDPPPI</sequence>
<dbReference type="SUPFAM" id="SSF48452">
    <property type="entry name" value="TPR-like"/>
    <property type="match status" value="3"/>
</dbReference>
<dbReference type="Gene3D" id="3.40.50.300">
    <property type="entry name" value="P-loop containing nucleotide triphosphate hydrolases"/>
    <property type="match status" value="1"/>
</dbReference>
<dbReference type="Gene3D" id="1.25.40.10">
    <property type="entry name" value="Tetratricopeptide repeat domain"/>
    <property type="match status" value="3"/>
</dbReference>
<evidence type="ECO:0000313" key="3">
    <source>
        <dbReference type="Proteomes" id="UP001501842"/>
    </source>
</evidence>
<dbReference type="NCBIfam" id="NF040586">
    <property type="entry name" value="FxSxx_TPR"/>
    <property type="match status" value="1"/>
</dbReference>
<keyword evidence="3" id="KW-1185">Reference proteome</keyword>
<dbReference type="PANTHER" id="PTHR46082:SF6">
    <property type="entry name" value="AAA+ ATPASE DOMAIN-CONTAINING PROTEIN-RELATED"/>
    <property type="match status" value="1"/>
</dbReference>
<evidence type="ECO:0000313" key="2">
    <source>
        <dbReference type="EMBL" id="GAA2729383.1"/>
    </source>
</evidence>
<dbReference type="SUPFAM" id="SSF52540">
    <property type="entry name" value="P-loop containing nucleoside triphosphate hydrolases"/>
    <property type="match status" value="1"/>
</dbReference>
<dbReference type="PANTHER" id="PTHR46082">
    <property type="entry name" value="ATP/GTP-BINDING PROTEIN-RELATED"/>
    <property type="match status" value="1"/>
</dbReference>